<name>A0A1I3MHX9_9BACL</name>
<dbReference type="AlphaFoldDB" id="A0A1I3MHX9"/>
<dbReference type="RefSeq" id="WP_093228394.1">
    <property type="nucleotide sequence ID" value="NZ_FORR01000003.1"/>
</dbReference>
<reference evidence="1 2" key="1">
    <citation type="submission" date="2016-10" db="EMBL/GenBank/DDBJ databases">
        <authorList>
            <person name="de Groot N.N."/>
        </authorList>
    </citation>
    <scope>NUCLEOTIDE SEQUENCE [LARGE SCALE GENOMIC DNA]</scope>
    <source>
        <strain evidence="1 2">DSM 44778</strain>
    </source>
</reference>
<gene>
    <name evidence="1" type="ORF">SAMN05421852_10367</name>
</gene>
<accession>A0A1I3MHX9</accession>
<dbReference type="EMBL" id="FORR01000003">
    <property type="protein sequence ID" value="SFI96296.1"/>
    <property type="molecule type" value="Genomic_DNA"/>
</dbReference>
<protein>
    <submittedName>
        <fullName evidence="1">Uncharacterized protein</fullName>
    </submittedName>
</protein>
<keyword evidence="2" id="KW-1185">Reference proteome</keyword>
<sequence length="129" mass="15141">MVVLLSHSPNQEQKQEAKEVWKVEKMIHLPEHLQVLWSQVPAQGDFPIPSFQPLLLWLEQNTDFQDLIWAQGEPGATFLIVSWSFQHGRVPVYATTKREYQSMVMEDGKVKNEHIFKHVAFRVYPKGEW</sequence>
<dbReference type="NCBIfam" id="NF040559">
    <property type="entry name" value="CAS_Csx20"/>
    <property type="match status" value="1"/>
</dbReference>
<dbReference type="STRING" id="46223.SAMN05421852_10367"/>
<dbReference type="Proteomes" id="UP000199545">
    <property type="component" value="Unassembled WGS sequence"/>
</dbReference>
<organism evidence="1 2">
    <name type="scientific">Thermoflavimicrobium dichotomicum</name>
    <dbReference type="NCBI Taxonomy" id="46223"/>
    <lineage>
        <taxon>Bacteria</taxon>
        <taxon>Bacillati</taxon>
        <taxon>Bacillota</taxon>
        <taxon>Bacilli</taxon>
        <taxon>Bacillales</taxon>
        <taxon>Thermoactinomycetaceae</taxon>
        <taxon>Thermoflavimicrobium</taxon>
    </lineage>
</organism>
<evidence type="ECO:0000313" key="1">
    <source>
        <dbReference type="EMBL" id="SFI96296.1"/>
    </source>
</evidence>
<proteinExistence type="predicted"/>
<evidence type="ECO:0000313" key="2">
    <source>
        <dbReference type="Proteomes" id="UP000199545"/>
    </source>
</evidence>
<dbReference type="InterPro" id="IPR049811">
    <property type="entry name" value="MJ1673-like_dom"/>
</dbReference>